<feature type="compositionally biased region" description="Low complexity" evidence="1">
    <location>
        <begin position="89"/>
        <end position="101"/>
    </location>
</feature>
<dbReference type="Proteomes" id="UP000799438">
    <property type="component" value="Unassembled WGS sequence"/>
</dbReference>
<name>A0A6A6AZT6_9PEZI</name>
<feature type="region of interest" description="Disordered" evidence="1">
    <location>
        <begin position="143"/>
        <end position="162"/>
    </location>
</feature>
<evidence type="ECO:0000256" key="1">
    <source>
        <dbReference type="SAM" id="MobiDB-lite"/>
    </source>
</evidence>
<proteinExistence type="predicted"/>
<feature type="compositionally biased region" description="Low complexity" evidence="1">
    <location>
        <begin position="143"/>
        <end position="156"/>
    </location>
</feature>
<keyword evidence="3" id="KW-1185">Reference proteome</keyword>
<sequence length="257" mass="27231">MFQAALTRSLSFFTTRFSEPPPESRTDTNANAATPSRSKTPDLRLAEEGGISGTAPRALNPAAMQDVNLKYSVTDAGSGSSRAPLRLQSRFSSSSSERTTSPKPQDKTSTAAGSSLQAVSWPRVPVAVARSNTFAAFRASTAARAPRAAGTTQRRPAPNPMSNTDSLESLSMLGSCGELGGPRPKHADTAVPEDLSHRIRVNSGPTPLICVRPMHITKVNSAAILRGWEEQVESGRVQFDSGSVSDDESVSDFDSDP</sequence>
<dbReference type="EMBL" id="ML995526">
    <property type="protein sequence ID" value="KAF2136287.1"/>
    <property type="molecule type" value="Genomic_DNA"/>
</dbReference>
<organism evidence="2 3">
    <name type="scientific">Aplosporella prunicola CBS 121167</name>
    <dbReference type="NCBI Taxonomy" id="1176127"/>
    <lineage>
        <taxon>Eukaryota</taxon>
        <taxon>Fungi</taxon>
        <taxon>Dikarya</taxon>
        <taxon>Ascomycota</taxon>
        <taxon>Pezizomycotina</taxon>
        <taxon>Dothideomycetes</taxon>
        <taxon>Dothideomycetes incertae sedis</taxon>
        <taxon>Botryosphaeriales</taxon>
        <taxon>Aplosporellaceae</taxon>
        <taxon>Aplosporella</taxon>
    </lineage>
</organism>
<protein>
    <submittedName>
        <fullName evidence="2">Uncharacterized protein</fullName>
    </submittedName>
</protein>
<feature type="region of interest" description="Disordered" evidence="1">
    <location>
        <begin position="1"/>
        <end position="59"/>
    </location>
</feature>
<evidence type="ECO:0000313" key="2">
    <source>
        <dbReference type="EMBL" id="KAF2136287.1"/>
    </source>
</evidence>
<feature type="compositionally biased region" description="Acidic residues" evidence="1">
    <location>
        <begin position="245"/>
        <end position="257"/>
    </location>
</feature>
<feature type="compositionally biased region" description="Polar residues" evidence="1">
    <location>
        <begin position="27"/>
        <end position="38"/>
    </location>
</feature>
<gene>
    <name evidence="2" type="ORF">K452DRAFT_302879</name>
</gene>
<feature type="region of interest" description="Disordered" evidence="1">
    <location>
        <begin position="74"/>
        <end position="117"/>
    </location>
</feature>
<reference evidence="2" key="1">
    <citation type="journal article" date="2020" name="Stud. Mycol.">
        <title>101 Dothideomycetes genomes: a test case for predicting lifestyles and emergence of pathogens.</title>
        <authorList>
            <person name="Haridas S."/>
            <person name="Albert R."/>
            <person name="Binder M."/>
            <person name="Bloem J."/>
            <person name="Labutti K."/>
            <person name="Salamov A."/>
            <person name="Andreopoulos B."/>
            <person name="Baker S."/>
            <person name="Barry K."/>
            <person name="Bills G."/>
            <person name="Bluhm B."/>
            <person name="Cannon C."/>
            <person name="Castanera R."/>
            <person name="Culley D."/>
            <person name="Daum C."/>
            <person name="Ezra D."/>
            <person name="Gonzalez J."/>
            <person name="Henrissat B."/>
            <person name="Kuo A."/>
            <person name="Liang C."/>
            <person name="Lipzen A."/>
            <person name="Lutzoni F."/>
            <person name="Magnuson J."/>
            <person name="Mondo S."/>
            <person name="Nolan M."/>
            <person name="Ohm R."/>
            <person name="Pangilinan J."/>
            <person name="Park H.-J."/>
            <person name="Ramirez L."/>
            <person name="Alfaro M."/>
            <person name="Sun H."/>
            <person name="Tritt A."/>
            <person name="Yoshinaga Y."/>
            <person name="Zwiers L.-H."/>
            <person name="Turgeon B."/>
            <person name="Goodwin S."/>
            <person name="Spatafora J."/>
            <person name="Crous P."/>
            <person name="Grigoriev I."/>
        </authorList>
    </citation>
    <scope>NUCLEOTIDE SEQUENCE</scope>
    <source>
        <strain evidence="2">CBS 121167</strain>
    </source>
</reference>
<feature type="compositionally biased region" description="Polar residues" evidence="1">
    <location>
        <begin position="107"/>
        <end position="117"/>
    </location>
</feature>
<feature type="compositionally biased region" description="Polar residues" evidence="1">
    <location>
        <begin position="1"/>
        <end position="17"/>
    </location>
</feature>
<dbReference type="GeneID" id="54300142"/>
<feature type="region of interest" description="Disordered" evidence="1">
    <location>
        <begin position="235"/>
        <end position="257"/>
    </location>
</feature>
<dbReference type="AlphaFoldDB" id="A0A6A6AZT6"/>
<dbReference type="RefSeq" id="XP_033392005.1">
    <property type="nucleotide sequence ID" value="XM_033542645.1"/>
</dbReference>
<accession>A0A6A6AZT6</accession>
<evidence type="ECO:0000313" key="3">
    <source>
        <dbReference type="Proteomes" id="UP000799438"/>
    </source>
</evidence>